<dbReference type="SUPFAM" id="SSF161098">
    <property type="entry name" value="MetI-like"/>
    <property type="match status" value="1"/>
</dbReference>
<organism evidence="13 14">
    <name type="scientific">Flammeovirga pacifica</name>
    <dbReference type="NCBI Taxonomy" id="915059"/>
    <lineage>
        <taxon>Bacteria</taxon>
        <taxon>Pseudomonadati</taxon>
        <taxon>Bacteroidota</taxon>
        <taxon>Cytophagia</taxon>
        <taxon>Cytophagales</taxon>
        <taxon>Flammeovirgaceae</taxon>
        <taxon>Flammeovirga</taxon>
    </lineage>
</organism>
<dbReference type="InterPro" id="IPR011867">
    <property type="entry name" value="ModB_ABC"/>
</dbReference>
<keyword evidence="6 11" id="KW-0500">Molybdenum</keyword>
<name>A0A1S1YW95_FLAPC</name>
<evidence type="ECO:0000256" key="3">
    <source>
        <dbReference type="ARBA" id="ARBA00007069"/>
    </source>
</evidence>
<reference evidence="13 14" key="1">
    <citation type="journal article" date="2012" name="Int. J. Syst. Evol. Microbiol.">
        <title>Flammeovirga pacifica sp. nov., isolated from deep-sea sediment.</title>
        <authorList>
            <person name="Xu H."/>
            <person name="Fu Y."/>
            <person name="Yang N."/>
            <person name="Ding Z."/>
            <person name="Lai Q."/>
            <person name="Zeng R."/>
        </authorList>
    </citation>
    <scope>NUCLEOTIDE SEQUENCE [LARGE SCALE GENOMIC DNA]</scope>
    <source>
        <strain evidence="14">DSM 24597 / LMG 26175 / WPAGA1</strain>
    </source>
</reference>
<dbReference type="GO" id="GO:0015098">
    <property type="term" value="F:molybdate ion transmembrane transporter activity"/>
    <property type="evidence" value="ECO:0007669"/>
    <property type="project" value="UniProtKB-UniRule"/>
</dbReference>
<dbReference type="NCBIfam" id="TIGR02141">
    <property type="entry name" value="modB_ABC"/>
    <property type="match status" value="1"/>
</dbReference>
<feature type="domain" description="ABC transmembrane type-1" evidence="12">
    <location>
        <begin position="6"/>
        <end position="210"/>
    </location>
</feature>
<evidence type="ECO:0000256" key="1">
    <source>
        <dbReference type="ARBA" id="ARBA00002949"/>
    </source>
</evidence>
<proteinExistence type="inferred from homology"/>
<evidence type="ECO:0000313" key="14">
    <source>
        <dbReference type="Proteomes" id="UP000179797"/>
    </source>
</evidence>
<dbReference type="Pfam" id="PF00528">
    <property type="entry name" value="BPD_transp_1"/>
    <property type="match status" value="1"/>
</dbReference>
<gene>
    <name evidence="13" type="ORF">NH26_01680</name>
</gene>
<feature type="transmembrane region" description="Helical" evidence="10">
    <location>
        <begin position="6"/>
        <end position="29"/>
    </location>
</feature>
<dbReference type="InterPro" id="IPR035906">
    <property type="entry name" value="MetI-like_sf"/>
</dbReference>
<keyword evidence="4 10" id="KW-0813">Transport</keyword>
<evidence type="ECO:0000313" key="13">
    <source>
        <dbReference type="EMBL" id="OHX65153.1"/>
    </source>
</evidence>
<dbReference type="STRING" id="915059.NH26_01680"/>
<evidence type="ECO:0000256" key="8">
    <source>
        <dbReference type="ARBA" id="ARBA00022989"/>
    </source>
</evidence>
<keyword evidence="5 11" id="KW-1003">Cell membrane</keyword>
<dbReference type="Gene3D" id="1.10.3720.10">
    <property type="entry name" value="MetI-like"/>
    <property type="match status" value="1"/>
</dbReference>
<keyword evidence="9 10" id="KW-0472">Membrane</keyword>
<dbReference type="EMBL" id="JRYR02000001">
    <property type="protein sequence ID" value="OHX65153.1"/>
    <property type="molecule type" value="Genomic_DNA"/>
</dbReference>
<dbReference type="PANTHER" id="PTHR30183:SF8">
    <property type="entry name" value="MOLYBDENUM TRANSPORT SYSTEM PERMEASE"/>
    <property type="match status" value="1"/>
</dbReference>
<comment type="similarity">
    <text evidence="3 11">Belongs to the binding-protein-dependent transport system permease family. CysTW subfamily.</text>
</comment>
<evidence type="ECO:0000256" key="9">
    <source>
        <dbReference type="ARBA" id="ARBA00023136"/>
    </source>
</evidence>
<comment type="caution">
    <text evidence="13">The sequence shown here is derived from an EMBL/GenBank/DDBJ whole genome shotgun (WGS) entry which is preliminary data.</text>
</comment>
<dbReference type="RefSeq" id="WP_044226832.1">
    <property type="nucleotide sequence ID" value="NZ_JRYR02000001.1"/>
</dbReference>
<comment type="subcellular location">
    <subcellularLocation>
        <location evidence="2 10">Cell membrane</location>
        <topology evidence="2 10">Multi-pass membrane protein</topology>
    </subcellularLocation>
</comment>
<dbReference type="GO" id="GO:0005886">
    <property type="term" value="C:plasma membrane"/>
    <property type="evidence" value="ECO:0007669"/>
    <property type="project" value="UniProtKB-SubCell"/>
</dbReference>
<feature type="transmembrane region" description="Helical" evidence="10">
    <location>
        <begin position="144"/>
        <end position="165"/>
    </location>
</feature>
<dbReference type="CDD" id="cd06261">
    <property type="entry name" value="TM_PBP2"/>
    <property type="match status" value="1"/>
</dbReference>
<sequence>MNWLPLLITFKLALITTLFLLVICIPLSYKISGFSNWSSSFLESLFSLPLVLPPTVIGFYLLQAFSPNNPIGSFLKDTLGIKLLFSFEGLVVGSIIYSFPFMFQPIVNGFRKIPPQLLHASALMGKSKFQTFYKISLPFIQKSIFTGCIMTFAHTVGEFGVVLMIGGNIPGVTQVASIAIYDEVEMMNFTAANQYSITLLIFSFLILFFMFIIQRKNQNHDTN</sequence>
<keyword evidence="8 10" id="KW-1133">Transmembrane helix</keyword>
<evidence type="ECO:0000256" key="11">
    <source>
        <dbReference type="RuleBase" id="RU365097"/>
    </source>
</evidence>
<feature type="transmembrane region" description="Helical" evidence="10">
    <location>
        <begin position="195"/>
        <end position="213"/>
    </location>
</feature>
<dbReference type="PANTHER" id="PTHR30183">
    <property type="entry name" value="MOLYBDENUM TRANSPORT SYSTEM PERMEASE PROTEIN MODB"/>
    <property type="match status" value="1"/>
</dbReference>
<dbReference type="PROSITE" id="PS50928">
    <property type="entry name" value="ABC_TM1"/>
    <property type="match status" value="1"/>
</dbReference>
<keyword evidence="7 10" id="KW-0812">Transmembrane</keyword>
<evidence type="ECO:0000256" key="10">
    <source>
        <dbReference type="RuleBase" id="RU363032"/>
    </source>
</evidence>
<dbReference type="OrthoDB" id="9795403at2"/>
<evidence type="ECO:0000256" key="6">
    <source>
        <dbReference type="ARBA" id="ARBA00022505"/>
    </source>
</evidence>
<protein>
    <recommendedName>
        <fullName evidence="11">Molybdenum transport system permease</fullName>
    </recommendedName>
</protein>
<dbReference type="Proteomes" id="UP000179797">
    <property type="component" value="Unassembled WGS sequence"/>
</dbReference>
<evidence type="ECO:0000256" key="5">
    <source>
        <dbReference type="ARBA" id="ARBA00022475"/>
    </source>
</evidence>
<accession>A0A1S1YW95</accession>
<dbReference type="InterPro" id="IPR000515">
    <property type="entry name" value="MetI-like"/>
</dbReference>
<evidence type="ECO:0000256" key="2">
    <source>
        <dbReference type="ARBA" id="ARBA00004651"/>
    </source>
</evidence>
<evidence type="ECO:0000259" key="12">
    <source>
        <dbReference type="PROSITE" id="PS50928"/>
    </source>
</evidence>
<evidence type="ECO:0000256" key="7">
    <source>
        <dbReference type="ARBA" id="ARBA00022692"/>
    </source>
</evidence>
<feature type="transmembrane region" description="Helical" evidence="10">
    <location>
        <begin position="41"/>
        <end position="63"/>
    </location>
</feature>
<feature type="transmembrane region" description="Helical" evidence="10">
    <location>
        <begin position="83"/>
        <end position="103"/>
    </location>
</feature>
<keyword evidence="14" id="KW-1185">Reference proteome</keyword>
<evidence type="ECO:0000256" key="4">
    <source>
        <dbReference type="ARBA" id="ARBA00022448"/>
    </source>
</evidence>
<comment type="function">
    <text evidence="1 11">Part of the binding-protein-dependent transport system for molybdenum; probably responsible for the translocation of the substrate across the membrane.</text>
</comment>
<dbReference type="AlphaFoldDB" id="A0A1S1YW95"/>